<accession>A0A3E0WRP1</accession>
<dbReference type="OrthoDB" id="9795622at2"/>
<evidence type="ECO:0000259" key="1">
    <source>
        <dbReference type="PROSITE" id="PS51704"/>
    </source>
</evidence>
<proteinExistence type="predicted"/>
<gene>
    <name evidence="2" type="ORF">CAL65_14030</name>
</gene>
<reference evidence="3" key="1">
    <citation type="submission" date="2017-05" db="EMBL/GenBank/DDBJ databases">
        <authorList>
            <person name="Sharma S."/>
            <person name="Sidhu C."/>
            <person name="Pinnaka A.K."/>
        </authorList>
    </citation>
    <scope>NUCLEOTIDE SEQUENCE [LARGE SCALE GENOMIC DNA]</scope>
    <source>
        <strain evidence="3">AK93</strain>
    </source>
</reference>
<organism evidence="2 3">
    <name type="scientific">Alkalilimnicola ehrlichii</name>
    <dbReference type="NCBI Taxonomy" id="351052"/>
    <lineage>
        <taxon>Bacteria</taxon>
        <taxon>Pseudomonadati</taxon>
        <taxon>Pseudomonadota</taxon>
        <taxon>Gammaproteobacteria</taxon>
        <taxon>Chromatiales</taxon>
        <taxon>Ectothiorhodospiraceae</taxon>
        <taxon>Alkalilimnicola</taxon>
    </lineage>
</organism>
<dbReference type="AlphaFoldDB" id="A0A3E0WRP1"/>
<dbReference type="GO" id="GO:0008081">
    <property type="term" value="F:phosphoric diester hydrolase activity"/>
    <property type="evidence" value="ECO:0007669"/>
    <property type="project" value="InterPro"/>
</dbReference>
<evidence type="ECO:0000313" key="2">
    <source>
        <dbReference type="EMBL" id="RFA34821.1"/>
    </source>
</evidence>
<protein>
    <recommendedName>
        <fullName evidence="1">GP-PDE domain-containing protein</fullName>
    </recommendedName>
</protein>
<feature type="domain" description="GP-PDE" evidence="1">
    <location>
        <begin position="5"/>
        <end position="244"/>
    </location>
</feature>
<dbReference type="RefSeq" id="WP_116302674.1">
    <property type="nucleotide sequence ID" value="NZ_NFZV01000013.1"/>
</dbReference>
<dbReference type="EMBL" id="NFZW01000014">
    <property type="protein sequence ID" value="RFA34821.1"/>
    <property type="molecule type" value="Genomic_DNA"/>
</dbReference>
<dbReference type="InterPro" id="IPR030395">
    <property type="entry name" value="GP_PDE_dom"/>
</dbReference>
<keyword evidence="3" id="KW-1185">Reference proteome</keyword>
<dbReference type="Proteomes" id="UP000256763">
    <property type="component" value="Unassembled WGS sequence"/>
</dbReference>
<dbReference type="GO" id="GO:0006629">
    <property type="term" value="P:lipid metabolic process"/>
    <property type="evidence" value="ECO:0007669"/>
    <property type="project" value="InterPro"/>
</dbReference>
<dbReference type="PANTHER" id="PTHR46211">
    <property type="entry name" value="GLYCEROPHOSPHORYL DIESTER PHOSPHODIESTERASE"/>
    <property type="match status" value="1"/>
</dbReference>
<dbReference type="Gene3D" id="3.20.20.190">
    <property type="entry name" value="Phosphatidylinositol (PI) phosphodiesterase"/>
    <property type="match status" value="1"/>
</dbReference>
<dbReference type="Pfam" id="PF03009">
    <property type="entry name" value="GDPD"/>
    <property type="match status" value="1"/>
</dbReference>
<comment type="caution">
    <text evidence="2">The sequence shown here is derived from an EMBL/GenBank/DDBJ whole genome shotgun (WGS) entry which is preliminary data.</text>
</comment>
<evidence type="ECO:0000313" key="3">
    <source>
        <dbReference type="Proteomes" id="UP000256763"/>
    </source>
</evidence>
<dbReference type="PROSITE" id="PS51704">
    <property type="entry name" value="GP_PDE"/>
    <property type="match status" value="1"/>
</dbReference>
<sequence length="244" mass="27305">MSKKPLIIAHRGYTADYPENTLPALQAAVDVGVAAVEFDVQFSRDHIPVVFHDADLWRLTGERGAIAEFDYARLAQLSACDPERFGTRHRDIRIPRLVDAIELLKNTGELTVFVEIKRDSLPTHRIPAAVQDVARACEPLGERAVIISMDPAVIQEARSLRRGPVGWVLSEWSTAEAERAHTLEPDYLFCDEVLLPPTPSALWAGSWQWAVYEVNDIATAKDLVARGVNYIETKEARLLVEQLQ</sequence>
<dbReference type="SUPFAM" id="SSF51695">
    <property type="entry name" value="PLC-like phosphodiesterases"/>
    <property type="match status" value="1"/>
</dbReference>
<name>A0A3E0WRP1_9GAMM</name>
<dbReference type="PANTHER" id="PTHR46211:SF1">
    <property type="entry name" value="GLYCEROPHOSPHODIESTER PHOSPHODIESTERASE, CYTOPLASMIC"/>
    <property type="match status" value="1"/>
</dbReference>
<dbReference type="InterPro" id="IPR017946">
    <property type="entry name" value="PLC-like_Pdiesterase_TIM-brl"/>
</dbReference>